<sequence>MKLSPIELLPPELLQPIFLLSGPHLPLAYSSPIIATKLSDKRLYTAVCTRYLASDPADNYYSYRDAQTRIFASKWMTWPFLQSFLTQTYQANGCLCGKSLQTGCFDPQWPPEFEDATRMVFSRSHMPVLWRVAGRLPVKLLQGPWTVDKVQFLRFLLWLTPMSVDWADAEVKRIVVQARREALLGHNLEVVELFNHNRRLGRPVDGQMVKMAVVEGGCDRSIVWDCLEALKAVGSRQLPADIEAELEQWCDDRIREGSPKGEWLRMKMTKLRKGRLSVQDGEYEVEGDKLVVHNLMWNKKLERDGWFIANLLRGGDAWA</sequence>
<name>A0A7C8MEK4_9PLEO</name>
<organism evidence="1 2">
    <name type="scientific">Massariosphaeria phaeospora</name>
    <dbReference type="NCBI Taxonomy" id="100035"/>
    <lineage>
        <taxon>Eukaryota</taxon>
        <taxon>Fungi</taxon>
        <taxon>Dikarya</taxon>
        <taxon>Ascomycota</taxon>
        <taxon>Pezizomycotina</taxon>
        <taxon>Dothideomycetes</taxon>
        <taxon>Pleosporomycetidae</taxon>
        <taxon>Pleosporales</taxon>
        <taxon>Pleosporales incertae sedis</taxon>
        <taxon>Massariosphaeria</taxon>
    </lineage>
</organism>
<evidence type="ECO:0000313" key="2">
    <source>
        <dbReference type="Proteomes" id="UP000481861"/>
    </source>
</evidence>
<reference evidence="1 2" key="1">
    <citation type="submission" date="2020-01" db="EMBL/GenBank/DDBJ databases">
        <authorList>
            <consortium name="DOE Joint Genome Institute"/>
            <person name="Haridas S."/>
            <person name="Albert R."/>
            <person name="Binder M."/>
            <person name="Bloem J."/>
            <person name="Labutti K."/>
            <person name="Salamov A."/>
            <person name="Andreopoulos B."/>
            <person name="Baker S.E."/>
            <person name="Barry K."/>
            <person name="Bills G."/>
            <person name="Bluhm B.H."/>
            <person name="Cannon C."/>
            <person name="Castanera R."/>
            <person name="Culley D.E."/>
            <person name="Daum C."/>
            <person name="Ezra D."/>
            <person name="Gonzalez J.B."/>
            <person name="Henrissat B."/>
            <person name="Kuo A."/>
            <person name="Liang C."/>
            <person name="Lipzen A."/>
            <person name="Lutzoni F."/>
            <person name="Magnuson J."/>
            <person name="Mondo S."/>
            <person name="Nolan M."/>
            <person name="Ohm R."/>
            <person name="Pangilinan J."/>
            <person name="Park H.-J.H."/>
            <person name="Ramirez L."/>
            <person name="Alfaro M."/>
            <person name="Sun H."/>
            <person name="Tritt A."/>
            <person name="Yoshinaga Y."/>
            <person name="Zwiers L.-H.L."/>
            <person name="Turgeon B.G."/>
            <person name="Goodwin S.B."/>
            <person name="Spatafora J.W."/>
            <person name="Crous P.W."/>
            <person name="Grigoriev I.V."/>
        </authorList>
    </citation>
    <scope>NUCLEOTIDE SEQUENCE [LARGE SCALE GENOMIC DNA]</scope>
    <source>
        <strain evidence="1 2">CBS 611.86</strain>
    </source>
</reference>
<evidence type="ECO:0000313" key="1">
    <source>
        <dbReference type="EMBL" id="KAF2867584.1"/>
    </source>
</evidence>
<gene>
    <name evidence="1" type="ORF">BDV95DRAFT_169851</name>
</gene>
<dbReference type="Proteomes" id="UP000481861">
    <property type="component" value="Unassembled WGS sequence"/>
</dbReference>
<dbReference type="EMBL" id="JAADJZ010000022">
    <property type="protein sequence ID" value="KAF2867584.1"/>
    <property type="molecule type" value="Genomic_DNA"/>
</dbReference>
<protein>
    <submittedName>
        <fullName evidence="1">Uncharacterized protein</fullName>
    </submittedName>
</protein>
<dbReference type="AlphaFoldDB" id="A0A7C8MEK4"/>
<keyword evidence="2" id="KW-1185">Reference proteome</keyword>
<comment type="caution">
    <text evidence="1">The sequence shown here is derived from an EMBL/GenBank/DDBJ whole genome shotgun (WGS) entry which is preliminary data.</text>
</comment>
<proteinExistence type="predicted"/>
<accession>A0A7C8MEK4</accession>
<dbReference type="OrthoDB" id="4167490at2759"/>